<dbReference type="AlphaFoldDB" id="A0A646KDH4"/>
<dbReference type="InterPro" id="IPR021295">
    <property type="entry name" value="DUF2867"/>
</dbReference>
<evidence type="ECO:0000313" key="4">
    <source>
        <dbReference type="Proteomes" id="UP000419138"/>
    </source>
</evidence>
<dbReference type="SUPFAM" id="SSF51735">
    <property type="entry name" value="NAD(P)-binding Rossmann-fold domains"/>
    <property type="match status" value="1"/>
</dbReference>
<feature type="domain" description="NAD(P)-binding" evidence="2">
    <location>
        <begin position="46"/>
        <end position="151"/>
    </location>
</feature>
<feature type="region of interest" description="Disordered" evidence="1">
    <location>
        <begin position="1"/>
        <end position="37"/>
    </location>
</feature>
<dbReference type="SUPFAM" id="SSF55961">
    <property type="entry name" value="Bet v1-like"/>
    <property type="match status" value="1"/>
</dbReference>
<keyword evidence="4" id="KW-1185">Reference proteome</keyword>
<protein>
    <submittedName>
        <fullName evidence="3">SDR family oxidoreductase</fullName>
    </submittedName>
</protein>
<reference evidence="3 4" key="1">
    <citation type="submission" date="2019-05" db="EMBL/GenBank/DDBJ databases">
        <title>Comparative genomics and metabolomics analyses of clavulanic acid producing Streptomyces species provides insight into specialized metabolism and evolution of beta-lactam biosynthetic gene clusters.</title>
        <authorList>
            <person name="Moore M.A."/>
            <person name="Cruz-Morales P."/>
            <person name="Barona Gomez F."/>
            <person name="Kapil T."/>
        </authorList>
    </citation>
    <scope>NUCLEOTIDE SEQUENCE [LARGE SCALE GENOMIC DNA]</scope>
    <source>
        <strain evidence="3 4">NRRL 5741</strain>
    </source>
</reference>
<dbReference type="Proteomes" id="UP000419138">
    <property type="component" value="Unassembled WGS sequence"/>
</dbReference>
<dbReference type="Gene3D" id="3.40.50.720">
    <property type="entry name" value="NAD(P)-binding Rossmann-like Domain"/>
    <property type="match status" value="1"/>
</dbReference>
<feature type="compositionally biased region" description="Low complexity" evidence="1">
    <location>
        <begin position="12"/>
        <end position="23"/>
    </location>
</feature>
<proteinExistence type="predicted"/>
<dbReference type="InterPro" id="IPR036291">
    <property type="entry name" value="NAD(P)-bd_dom_sf"/>
</dbReference>
<gene>
    <name evidence="3" type="ORF">FF041_07875</name>
</gene>
<evidence type="ECO:0000256" key="1">
    <source>
        <dbReference type="SAM" id="MobiDB-lite"/>
    </source>
</evidence>
<dbReference type="CDD" id="cd05245">
    <property type="entry name" value="SDR_a2"/>
    <property type="match status" value="1"/>
</dbReference>
<evidence type="ECO:0000259" key="2">
    <source>
        <dbReference type="Pfam" id="PF13460"/>
    </source>
</evidence>
<accession>A0A646KDH4</accession>
<dbReference type="PANTHER" id="PTHR12126:SF11">
    <property type="entry name" value="NADH DEHYDROGENASE [UBIQUINONE] 1 ALPHA SUBCOMPLEX SUBUNIT 9, MITOCHONDRIAL"/>
    <property type="match status" value="1"/>
</dbReference>
<name>A0A646KDH4_STRJU</name>
<dbReference type="OrthoDB" id="9774199at2"/>
<dbReference type="InterPro" id="IPR051207">
    <property type="entry name" value="ComplexI_NDUFA9_subunit"/>
</dbReference>
<organism evidence="3 4">
    <name type="scientific">Streptomyces jumonjinensis</name>
    <dbReference type="NCBI Taxonomy" id="1945"/>
    <lineage>
        <taxon>Bacteria</taxon>
        <taxon>Bacillati</taxon>
        <taxon>Actinomycetota</taxon>
        <taxon>Actinomycetes</taxon>
        <taxon>Kitasatosporales</taxon>
        <taxon>Streptomycetaceae</taxon>
        <taxon>Streptomyces</taxon>
    </lineage>
</organism>
<dbReference type="GO" id="GO:0044877">
    <property type="term" value="F:protein-containing complex binding"/>
    <property type="evidence" value="ECO:0007669"/>
    <property type="project" value="TreeGrafter"/>
</dbReference>
<comment type="caution">
    <text evidence="3">The sequence shown here is derived from an EMBL/GenBank/DDBJ whole genome shotgun (WGS) entry which is preliminary data.</text>
</comment>
<evidence type="ECO:0000313" key="3">
    <source>
        <dbReference type="EMBL" id="MQT00141.1"/>
    </source>
</evidence>
<dbReference type="InterPro" id="IPR016040">
    <property type="entry name" value="NAD(P)-bd_dom"/>
</dbReference>
<dbReference type="PANTHER" id="PTHR12126">
    <property type="entry name" value="NADH-UBIQUINONE OXIDOREDUCTASE 39 KDA SUBUNIT-RELATED"/>
    <property type="match status" value="1"/>
</dbReference>
<dbReference type="Pfam" id="PF13460">
    <property type="entry name" value="NAD_binding_10"/>
    <property type="match status" value="1"/>
</dbReference>
<dbReference type="Pfam" id="PF11066">
    <property type="entry name" value="DUF2867"/>
    <property type="match status" value="1"/>
</dbReference>
<dbReference type="EMBL" id="VCLA01000062">
    <property type="protein sequence ID" value="MQT00141.1"/>
    <property type="molecule type" value="Genomic_DNA"/>
</dbReference>
<sequence>MTAEDGPASRTPAEPVDPAEPAESVQPAEPEVPDRPVAPLSCLVTGASGYIGGRLVPELLAAGHSVRCLARSPGKLRDHPWAKDVETVRGDVTDAASVLGAMRGIDVAYYLVHALGTGSRFEETDRDSARIFAEQARRAGVRRIVYLGGLTPAGVPPHRLSPHLRSRAEVGRIFLDSPVPATVLRAAVIIGSGSASFEMLRYLTERLPVMVTPSWVRTRVQPIGVRDVLRYLVGSAAMPDDVNRAFDVCGPDVVTYREMMRGYAAVAGLPRRLIVPVPVLTPRLSSHWVGLVTPVPHTIARPLTESLRYEVVCREHDIARYVPDPPGRPLTFEQALSLALQRVRDAHVATRWSSAALPGAPSDPLPTDPDWAGGSLYTDDRELTADAAPDALWRVIEGIGGENGWYSFPLAWAVRGWLDRFAGGVGLRRGRRDAQRLRAGDSLDFWRVEEIEPGRLLRLRAEMRLPGLAWLELRVERDAQGRTRYRQRAVFHPRGLLGHAYWWSVSPFHAVVFGGMARNITRAAERTTATGRGRVAP</sequence>